<dbReference type="Proteomes" id="UP000053558">
    <property type="component" value="Unassembled WGS sequence"/>
</dbReference>
<proteinExistence type="predicted"/>
<gene>
    <name evidence="2" type="ORF">CONPUDRAFT_81071</name>
</gene>
<sequence>MEGSSPHARSASRELETRTNASTTPKSTRIKRAFQEIDELEEKYNSEKERSDGLLKKPALPPLVIPDFRLQSSLTTVQTLRVSSPSLSTREDSAGPVSDSAAKIISAPRHFSPDMSLKVELLQKLMEQASDQRYHQSRGIVELVGHLREDVQSLPEVLGKLIGTVDAGDSNSSVHLVETLHAIESRLIETLANSEKAQSVTVTQQADETRAKIDSVMADVLQRLTILQGFATRTSVQDADNGMMTMKDLPEPPAAGVDANNITGTNHDARHDLTGIRDKLDNLLELVKTKCTASETERGQASGAPEAISSDNLPGPCGEQRIAPRNPGSFEGRG</sequence>
<dbReference type="EMBL" id="JH711576">
    <property type="protein sequence ID" value="EIW82907.1"/>
    <property type="molecule type" value="Genomic_DNA"/>
</dbReference>
<comment type="caution">
    <text evidence="2">The sequence shown here is derived from an EMBL/GenBank/DDBJ whole genome shotgun (WGS) entry which is preliminary data.</text>
</comment>
<keyword evidence="3" id="KW-1185">Reference proteome</keyword>
<reference evidence="3" key="1">
    <citation type="journal article" date="2012" name="Science">
        <title>The Paleozoic origin of enzymatic lignin decomposition reconstructed from 31 fungal genomes.</title>
        <authorList>
            <person name="Floudas D."/>
            <person name="Binder M."/>
            <person name="Riley R."/>
            <person name="Barry K."/>
            <person name="Blanchette R.A."/>
            <person name="Henrissat B."/>
            <person name="Martinez A.T."/>
            <person name="Otillar R."/>
            <person name="Spatafora J.W."/>
            <person name="Yadav J.S."/>
            <person name="Aerts A."/>
            <person name="Benoit I."/>
            <person name="Boyd A."/>
            <person name="Carlson A."/>
            <person name="Copeland A."/>
            <person name="Coutinho P.M."/>
            <person name="de Vries R.P."/>
            <person name="Ferreira P."/>
            <person name="Findley K."/>
            <person name="Foster B."/>
            <person name="Gaskell J."/>
            <person name="Glotzer D."/>
            <person name="Gorecki P."/>
            <person name="Heitman J."/>
            <person name="Hesse C."/>
            <person name="Hori C."/>
            <person name="Igarashi K."/>
            <person name="Jurgens J.A."/>
            <person name="Kallen N."/>
            <person name="Kersten P."/>
            <person name="Kohler A."/>
            <person name="Kuees U."/>
            <person name="Kumar T.K.A."/>
            <person name="Kuo A."/>
            <person name="LaButti K."/>
            <person name="Larrondo L.F."/>
            <person name="Lindquist E."/>
            <person name="Ling A."/>
            <person name="Lombard V."/>
            <person name="Lucas S."/>
            <person name="Lundell T."/>
            <person name="Martin R."/>
            <person name="McLaughlin D.J."/>
            <person name="Morgenstern I."/>
            <person name="Morin E."/>
            <person name="Murat C."/>
            <person name="Nagy L.G."/>
            <person name="Nolan M."/>
            <person name="Ohm R.A."/>
            <person name="Patyshakuliyeva A."/>
            <person name="Rokas A."/>
            <person name="Ruiz-Duenas F.J."/>
            <person name="Sabat G."/>
            <person name="Salamov A."/>
            <person name="Samejima M."/>
            <person name="Schmutz J."/>
            <person name="Slot J.C."/>
            <person name="St John F."/>
            <person name="Stenlid J."/>
            <person name="Sun H."/>
            <person name="Sun S."/>
            <person name="Syed K."/>
            <person name="Tsang A."/>
            <person name="Wiebenga A."/>
            <person name="Young D."/>
            <person name="Pisabarro A."/>
            <person name="Eastwood D.C."/>
            <person name="Martin F."/>
            <person name="Cullen D."/>
            <person name="Grigoriev I.V."/>
            <person name="Hibbett D.S."/>
        </authorList>
    </citation>
    <scope>NUCLEOTIDE SEQUENCE [LARGE SCALE GENOMIC DNA]</scope>
    <source>
        <strain evidence="3">RWD-64-598 SS2</strain>
    </source>
</reference>
<dbReference type="KEGG" id="cput:CONPUDRAFT_81071"/>
<evidence type="ECO:0000256" key="1">
    <source>
        <dbReference type="SAM" id="MobiDB-lite"/>
    </source>
</evidence>
<feature type="region of interest" description="Disordered" evidence="1">
    <location>
        <begin position="1"/>
        <end position="31"/>
    </location>
</feature>
<protein>
    <submittedName>
        <fullName evidence="2">Uncharacterized protein</fullName>
    </submittedName>
</protein>
<organism evidence="2 3">
    <name type="scientific">Coniophora puteana (strain RWD-64-598)</name>
    <name type="common">Brown rot fungus</name>
    <dbReference type="NCBI Taxonomy" id="741705"/>
    <lineage>
        <taxon>Eukaryota</taxon>
        <taxon>Fungi</taxon>
        <taxon>Dikarya</taxon>
        <taxon>Basidiomycota</taxon>
        <taxon>Agaricomycotina</taxon>
        <taxon>Agaricomycetes</taxon>
        <taxon>Agaricomycetidae</taxon>
        <taxon>Boletales</taxon>
        <taxon>Coniophorineae</taxon>
        <taxon>Coniophoraceae</taxon>
        <taxon>Coniophora</taxon>
    </lineage>
</organism>
<dbReference type="GeneID" id="19210175"/>
<evidence type="ECO:0000313" key="2">
    <source>
        <dbReference type="EMBL" id="EIW82907.1"/>
    </source>
</evidence>
<feature type="region of interest" description="Disordered" evidence="1">
    <location>
        <begin position="293"/>
        <end position="334"/>
    </location>
</feature>
<evidence type="ECO:0000313" key="3">
    <source>
        <dbReference type="Proteomes" id="UP000053558"/>
    </source>
</evidence>
<dbReference type="AlphaFoldDB" id="A0A5M3MV71"/>
<name>A0A5M3MV71_CONPW</name>
<accession>A0A5M3MV71</accession>
<feature type="compositionally biased region" description="Polar residues" evidence="1">
    <location>
        <begin position="18"/>
        <end position="27"/>
    </location>
</feature>
<dbReference type="RefSeq" id="XP_007766517.1">
    <property type="nucleotide sequence ID" value="XM_007768327.1"/>
</dbReference>